<sequence>MASFLVAGAVAQERAPNEAAAMTAREKMRDIGAR</sequence>
<name>A0ABT9T132_9GAMM</name>
<gene>
    <name evidence="2" type="ORF">J2T07_002699</name>
</gene>
<dbReference type="Proteomes" id="UP001237737">
    <property type="component" value="Unassembled WGS sequence"/>
</dbReference>
<evidence type="ECO:0000313" key="3">
    <source>
        <dbReference type="Proteomes" id="UP001237737"/>
    </source>
</evidence>
<evidence type="ECO:0000313" key="2">
    <source>
        <dbReference type="EMBL" id="MDQ0010509.1"/>
    </source>
</evidence>
<comment type="caution">
    <text evidence="2">The sequence shown here is derived from an EMBL/GenBank/DDBJ whole genome shotgun (WGS) entry which is preliminary data.</text>
</comment>
<evidence type="ECO:0000256" key="1">
    <source>
        <dbReference type="SAM" id="MobiDB-lite"/>
    </source>
</evidence>
<protein>
    <submittedName>
        <fullName evidence="2">Uncharacterized protein</fullName>
    </submittedName>
</protein>
<organism evidence="2 3">
    <name type="scientific">Luteibacter jiangsuensis</name>
    <dbReference type="NCBI Taxonomy" id="637577"/>
    <lineage>
        <taxon>Bacteria</taxon>
        <taxon>Pseudomonadati</taxon>
        <taxon>Pseudomonadota</taxon>
        <taxon>Gammaproteobacteria</taxon>
        <taxon>Lysobacterales</taxon>
        <taxon>Rhodanobacteraceae</taxon>
        <taxon>Luteibacter</taxon>
    </lineage>
</organism>
<keyword evidence="3" id="KW-1185">Reference proteome</keyword>
<dbReference type="EMBL" id="JAUSSK010000003">
    <property type="protein sequence ID" value="MDQ0010509.1"/>
    <property type="molecule type" value="Genomic_DNA"/>
</dbReference>
<accession>A0ABT9T132</accession>
<feature type="compositionally biased region" description="Basic and acidic residues" evidence="1">
    <location>
        <begin position="24"/>
        <end position="34"/>
    </location>
</feature>
<reference evidence="2 3" key="1">
    <citation type="submission" date="2023-07" db="EMBL/GenBank/DDBJ databases">
        <title>Sorghum-associated microbial communities from plants grown in Nebraska, USA.</title>
        <authorList>
            <person name="Schachtman D."/>
        </authorList>
    </citation>
    <scope>NUCLEOTIDE SEQUENCE [LARGE SCALE GENOMIC DNA]</scope>
    <source>
        <strain evidence="2 3">CC60</strain>
    </source>
</reference>
<proteinExistence type="predicted"/>
<feature type="region of interest" description="Disordered" evidence="1">
    <location>
        <begin position="15"/>
        <end position="34"/>
    </location>
</feature>